<accession>A0A9E7FT67</accession>
<evidence type="ECO:0000256" key="1">
    <source>
        <dbReference type="SAM" id="MobiDB-lite"/>
    </source>
</evidence>
<protein>
    <submittedName>
        <fullName evidence="2">Uncharacterized protein</fullName>
    </submittedName>
</protein>
<organism evidence="2 3">
    <name type="scientific">Musa troglodytarum</name>
    <name type="common">fe'i banana</name>
    <dbReference type="NCBI Taxonomy" id="320322"/>
    <lineage>
        <taxon>Eukaryota</taxon>
        <taxon>Viridiplantae</taxon>
        <taxon>Streptophyta</taxon>
        <taxon>Embryophyta</taxon>
        <taxon>Tracheophyta</taxon>
        <taxon>Spermatophyta</taxon>
        <taxon>Magnoliopsida</taxon>
        <taxon>Liliopsida</taxon>
        <taxon>Zingiberales</taxon>
        <taxon>Musaceae</taxon>
        <taxon>Musa</taxon>
    </lineage>
</organism>
<keyword evidence="3" id="KW-1185">Reference proteome</keyword>
<dbReference type="EMBL" id="CP097507">
    <property type="protein sequence ID" value="URE00733.1"/>
    <property type="molecule type" value="Genomic_DNA"/>
</dbReference>
<evidence type="ECO:0000313" key="3">
    <source>
        <dbReference type="Proteomes" id="UP001055439"/>
    </source>
</evidence>
<feature type="region of interest" description="Disordered" evidence="1">
    <location>
        <begin position="1"/>
        <end position="55"/>
    </location>
</feature>
<feature type="region of interest" description="Disordered" evidence="1">
    <location>
        <begin position="78"/>
        <end position="104"/>
    </location>
</feature>
<dbReference type="AlphaFoldDB" id="A0A9E7FT67"/>
<evidence type="ECO:0000313" key="2">
    <source>
        <dbReference type="EMBL" id="URE00733.1"/>
    </source>
</evidence>
<feature type="compositionally biased region" description="Basic residues" evidence="1">
    <location>
        <begin position="84"/>
        <end position="104"/>
    </location>
</feature>
<feature type="compositionally biased region" description="Basic and acidic residues" evidence="1">
    <location>
        <begin position="21"/>
        <end position="40"/>
    </location>
</feature>
<proteinExistence type="predicted"/>
<reference evidence="2" key="1">
    <citation type="submission" date="2022-05" db="EMBL/GenBank/DDBJ databases">
        <title>The Musa troglodytarum L. genome provides insights into the mechanism of non-climacteric behaviour and enrichment of carotenoids.</title>
        <authorList>
            <person name="Wang J."/>
        </authorList>
    </citation>
    <scope>NUCLEOTIDE SEQUENCE</scope>
    <source>
        <tissue evidence="2">Leaf</tissue>
    </source>
</reference>
<dbReference type="Proteomes" id="UP001055439">
    <property type="component" value="Chromosome 5"/>
</dbReference>
<sequence>MGKEGETSAAAAYAAVRPKVKNQEGRGCRRPVDRIRDGRGRGSGGERSVAGSARKLKTGTSRDWYLFCTLRIHIPSGIVSQRPRTTRSRLSRRARRTHKNRRLQ</sequence>
<gene>
    <name evidence="2" type="ORF">MUK42_20556</name>
</gene>
<name>A0A9E7FT67_9LILI</name>